<keyword evidence="2" id="KW-1185">Reference proteome</keyword>
<comment type="caution">
    <text evidence="1">The sequence shown here is derived from an EMBL/GenBank/DDBJ whole genome shotgun (WGS) entry which is preliminary data.</text>
</comment>
<protein>
    <submittedName>
        <fullName evidence="1">Uncharacterized protein</fullName>
    </submittedName>
</protein>
<evidence type="ECO:0000313" key="2">
    <source>
        <dbReference type="Proteomes" id="UP001265746"/>
    </source>
</evidence>
<organism evidence="1 2">
    <name type="scientific">Phomopsis amygdali</name>
    <name type="common">Fusicoccum amygdali</name>
    <dbReference type="NCBI Taxonomy" id="1214568"/>
    <lineage>
        <taxon>Eukaryota</taxon>
        <taxon>Fungi</taxon>
        <taxon>Dikarya</taxon>
        <taxon>Ascomycota</taxon>
        <taxon>Pezizomycotina</taxon>
        <taxon>Sordariomycetes</taxon>
        <taxon>Sordariomycetidae</taxon>
        <taxon>Diaporthales</taxon>
        <taxon>Diaporthaceae</taxon>
        <taxon>Diaporthe</taxon>
    </lineage>
</organism>
<dbReference type="EMBL" id="JAUJFL010000005">
    <property type="protein sequence ID" value="KAK2602344.1"/>
    <property type="molecule type" value="Genomic_DNA"/>
</dbReference>
<gene>
    <name evidence="1" type="ORF">N8I77_008888</name>
</gene>
<dbReference type="Proteomes" id="UP001265746">
    <property type="component" value="Unassembled WGS sequence"/>
</dbReference>
<accession>A0AAD9W1V4</accession>
<reference evidence="1" key="1">
    <citation type="submission" date="2023-06" db="EMBL/GenBank/DDBJ databases">
        <authorList>
            <person name="Noh H."/>
        </authorList>
    </citation>
    <scope>NUCLEOTIDE SEQUENCE</scope>
    <source>
        <strain evidence="1">DUCC20226</strain>
    </source>
</reference>
<evidence type="ECO:0000313" key="1">
    <source>
        <dbReference type="EMBL" id="KAK2602344.1"/>
    </source>
</evidence>
<sequence length="343" mass="39398">MASSLVSPTFHWKRDPWITTPPPNSIEKSVVAQSLDGAHQVVFKRAMANILVTELAELTFAQLIDGLPLWDVAMDQSRKTHTKEEPVYNHKQLCDGAMEKMRELREQFDPLAMEVRADTLDRYQNTPVGSRVSKLPLVELIAVALHELAVHVFKKADGGFHKYDKYPDDTYYEEKPFTRKRKPTPFLLWLTFDEPNQLPDGVADIAAYWAEDRIFGGVVLFGRGKSGTDQNGVWFHSHRRGVTENVYALSEDQIASLTHFLESSSGEANSCCPLPILANRDNKRQDYRLSMPKYKIYRDPWERKMMYGSYLVYRHETIDCRMYDIDPIERPEWNGMDSGSDSG</sequence>
<name>A0AAD9W1V4_PHOAM</name>
<proteinExistence type="predicted"/>
<dbReference type="AlphaFoldDB" id="A0AAD9W1V4"/>